<reference evidence="1" key="2">
    <citation type="journal article" date="2015" name="Data Brief">
        <title>Shoot transcriptome of the giant reed, Arundo donax.</title>
        <authorList>
            <person name="Barrero R.A."/>
            <person name="Guerrero F.D."/>
            <person name="Moolhuijzen P."/>
            <person name="Goolsby J.A."/>
            <person name="Tidwell J."/>
            <person name="Bellgard S.E."/>
            <person name="Bellgard M.I."/>
        </authorList>
    </citation>
    <scope>NUCLEOTIDE SEQUENCE</scope>
    <source>
        <tissue evidence="1">Shoot tissue taken approximately 20 cm above the soil surface</tissue>
    </source>
</reference>
<sequence>MDNTSRQRYKCTRRICLRFQSNVHSSNPKERTHMHKYFSTTNKQFSHRMPSVGFFVFLQLTCHQLVLPRSKSIV</sequence>
<dbReference type="AlphaFoldDB" id="A0A0A9G1R6"/>
<proteinExistence type="predicted"/>
<reference evidence="1" key="1">
    <citation type="submission" date="2014-09" db="EMBL/GenBank/DDBJ databases">
        <authorList>
            <person name="Magalhaes I.L.F."/>
            <person name="Oliveira U."/>
            <person name="Santos F.R."/>
            <person name="Vidigal T.H.D.A."/>
            <person name="Brescovit A.D."/>
            <person name="Santos A.J."/>
        </authorList>
    </citation>
    <scope>NUCLEOTIDE SEQUENCE</scope>
    <source>
        <tissue evidence="1">Shoot tissue taken approximately 20 cm above the soil surface</tissue>
    </source>
</reference>
<protein>
    <submittedName>
        <fullName evidence="1">Uncharacterized protein</fullName>
    </submittedName>
</protein>
<name>A0A0A9G1R6_ARUDO</name>
<evidence type="ECO:0000313" key="1">
    <source>
        <dbReference type="EMBL" id="JAE14553.1"/>
    </source>
</evidence>
<dbReference type="EMBL" id="GBRH01183343">
    <property type="protein sequence ID" value="JAE14553.1"/>
    <property type="molecule type" value="Transcribed_RNA"/>
</dbReference>
<organism evidence="1">
    <name type="scientific">Arundo donax</name>
    <name type="common">Giant reed</name>
    <name type="synonym">Donax arundinaceus</name>
    <dbReference type="NCBI Taxonomy" id="35708"/>
    <lineage>
        <taxon>Eukaryota</taxon>
        <taxon>Viridiplantae</taxon>
        <taxon>Streptophyta</taxon>
        <taxon>Embryophyta</taxon>
        <taxon>Tracheophyta</taxon>
        <taxon>Spermatophyta</taxon>
        <taxon>Magnoliopsida</taxon>
        <taxon>Liliopsida</taxon>
        <taxon>Poales</taxon>
        <taxon>Poaceae</taxon>
        <taxon>PACMAD clade</taxon>
        <taxon>Arundinoideae</taxon>
        <taxon>Arundineae</taxon>
        <taxon>Arundo</taxon>
    </lineage>
</organism>
<accession>A0A0A9G1R6</accession>